<evidence type="ECO:0000313" key="4">
    <source>
        <dbReference type="Proteomes" id="UP000815677"/>
    </source>
</evidence>
<dbReference type="Proteomes" id="UP000815677">
    <property type="component" value="Unassembled WGS sequence"/>
</dbReference>
<name>A0ABQ0LGU5_MYCCL</name>
<organism evidence="3 4">
    <name type="scientific">Mycena chlorophos</name>
    <name type="common">Agaric fungus</name>
    <name type="synonym">Agaricus chlorophos</name>
    <dbReference type="NCBI Taxonomy" id="658473"/>
    <lineage>
        <taxon>Eukaryota</taxon>
        <taxon>Fungi</taxon>
        <taxon>Dikarya</taxon>
        <taxon>Basidiomycota</taxon>
        <taxon>Agaricomycotina</taxon>
        <taxon>Agaricomycetes</taxon>
        <taxon>Agaricomycetidae</taxon>
        <taxon>Agaricales</taxon>
        <taxon>Marasmiineae</taxon>
        <taxon>Mycenaceae</taxon>
        <taxon>Mycena</taxon>
    </lineage>
</organism>
<gene>
    <name evidence="3" type="ORF">MCHLO_07567</name>
</gene>
<feature type="compositionally biased region" description="Low complexity" evidence="2">
    <location>
        <begin position="85"/>
        <end position="97"/>
    </location>
</feature>
<feature type="compositionally biased region" description="Polar residues" evidence="2">
    <location>
        <begin position="75"/>
        <end position="84"/>
    </location>
</feature>
<protein>
    <submittedName>
        <fullName evidence="3">Uncharacterized protein</fullName>
    </submittedName>
</protein>
<feature type="region of interest" description="Disordered" evidence="2">
    <location>
        <begin position="425"/>
        <end position="517"/>
    </location>
</feature>
<evidence type="ECO:0000256" key="2">
    <source>
        <dbReference type="SAM" id="MobiDB-lite"/>
    </source>
</evidence>
<keyword evidence="1" id="KW-0175">Coiled coil</keyword>
<proteinExistence type="predicted"/>
<accession>A0ABQ0LGU5</accession>
<feature type="region of interest" description="Disordered" evidence="2">
    <location>
        <begin position="399"/>
        <end position="418"/>
    </location>
</feature>
<feature type="compositionally biased region" description="Basic and acidic residues" evidence="2">
    <location>
        <begin position="500"/>
        <end position="516"/>
    </location>
</feature>
<keyword evidence="4" id="KW-1185">Reference proteome</keyword>
<sequence length="555" mass="60855">MYLDTLDGGFAKRVRAAVLERAAVRVAMEMVGLRLQSVVERRREDPILLEDLISVAETVSRQNWTYQRAVPKGASLTTDSSQGQPSKTTPEPSSKTTLQRGWGNANGAIELGLQAAPRPTKREPKPAVMSVFAGDTGAAGGSSHVHGEGDSGDQHNTLLTAGFMYHGPETSSSEPEQRGLRVEIKNLRRILEDVREELDWTTNQTILVRTELKKSKTAPRNACSVRAAAPTGGFGPNADGGDQRDESDTVDNEIQRVWATLGRFEEYITAGTTNLQVFSEDLGRIEDRHARLEDGVEQLREQALDGAGLARDKLKLGERRLGVGTDALQETVATLRESVAEMGEAVGDVRRDAFNAMEGLRDEILSIKLRVVENNAPGPQFPNSSGAALLQNWLRAERDSESTINRRGPKTFAPLLTKKQKLALERAETEKTAGAPRKPKRGKRGRSKRVPEGPKDAGLANQSQSDAFEMAQDPSQAPNTETHMDGLDNEFGAEFDEERLESGRVEEESHSERLEPLLEPTRLGLVADDLEDDLDTEEFAEIDVLFDAGLDVDEM</sequence>
<evidence type="ECO:0000313" key="3">
    <source>
        <dbReference type="EMBL" id="GAT50313.1"/>
    </source>
</evidence>
<feature type="region of interest" description="Disordered" evidence="2">
    <location>
        <begin position="226"/>
        <end position="250"/>
    </location>
</feature>
<feature type="compositionally biased region" description="Basic residues" evidence="2">
    <location>
        <begin position="437"/>
        <end position="448"/>
    </location>
</feature>
<reference evidence="3" key="1">
    <citation type="submission" date="2014-09" db="EMBL/GenBank/DDBJ databases">
        <title>Genome sequence of the luminous mushroom Mycena chlorophos for searching fungal bioluminescence genes.</title>
        <authorList>
            <person name="Tanaka Y."/>
            <person name="Kasuga D."/>
            <person name="Oba Y."/>
            <person name="Hase S."/>
            <person name="Sato K."/>
            <person name="Oba Y."/>
            <person name="Sakakibara Y."/>
        </authorList>
    </citation>
    <scope>NUCLEOTIDE SEQUENCE</scope>
</reference>
<feature type="region of interest" description="Disordered" evidence="2">
    <location>
        <begin position="72"/>
        <end position="101"/>
    </location>
</feature>
<feature type="compositionally biased region" description="Acidic residues" evidence="2">
    <location>
        <begin position="487"/>
        <end position="499"/>
    </location>
</feature>
<feature type="coiled-coil region" evidence="1">
    <location>
        <begin position="177"/>
        <end position="204"/>
    </location>
</feature>
<evidence type="ECO:0000256" key="1">
    <source>
        <dbReference type="SAM" id="Coils"/>
    </source>
</evidence>
<dbReference type="EMBL" id="DF846370">
    <property type="protein sequence ID" value="GAT50313.1"/>
    <property type="molecule type" value="Genomic_DNA"/>
</dbReference>